<comment type="similarity">
    <text evidence="3">Belongs to the EFG1 family.</text>
</comment>
<accession>A0A9P4I2C3</accession>
<dbReference type="Pfam" id="PF10153">
    <property type="entry name" value="Efg1"/>
    <property type="match status" value="1"/>
</dbReference>
<reference evidence="11" key="1">
    <citation type="journal article" date="2020" name="Stud. Mycol.">
        <title>101 Dothideomycetes genomes: a test case for predicting lifestyles and emergence of pathogens.</title>
        <authorList>
            <person name="Haridas S."/>
            <person name="Albert R."/>
            <person name="Binder M."/>
            <person name="Bloem J."/>
            <person name="Labutti K."/>
            <person name="Salamov A."/>
            <person name="Andreopoulos B."/>
            <person name="Baker S."/>
            <person name="Barry K."/>
            <person name="Bills G."/>
            <person name="Bluhm B."/>
            <person name="Cannon C."/>
            <person name="Castanera R."/>
            <person name="Culley D."/>
            <person name="Daum C."/>
            <person name="Ezra D."/>
            <person name="Gonzalez J."/>
            <person name="Henrissat B."/>
            <person name="Kuo A."/>
            <person name="Liang C."/>
            <person name="Lipzen A."/>
            <person name="Lutzoni F."/>
            <person name="Magnuson J."/>
            <person name="Mondo S."/>
            <person name="Nolan M."/>
            <person name="Ohm R."/>
            <person name="Pangilinan J."/>
            <person name="Park H.-J."/>
            <person name="Ramirez L."/>
            <person name="Alfaro M."/>
            <person name="Sun H."/>
            <person name="Tritt A."/>
            <person name="Yoshinaga Y."/>
            <person name="Zwiers L.-H."/>
            <person name="Turgeon B."/>
            <person name="Goodwin S."/>
            <person name="Spatafora J."/>
            <person name="Crous P."/>
            <person name="Grigoriev I."/>
        </authorList>
    </citation>
    <scope>NUCLEOTIDE SEQUENCE</scope>
    <source>
        <strain evidence="11">CBS 121410</strain>
    </source>
</reference>
<dbReference type="GO" id="GO:0030688">
    <property type="term" value="C:preribosome, small subunit precursor"/>
    <property type="evidence" value="ECO:0007669"/>
    <property type="project" value="TreeGrafter"/>
</dbReference>
<protein>
    <recommendedName>
        <fullName evidence="4">rRNA-processing protein EFG1</fullName>
    </recommendedName>
    <alternativeName>
        <fullName evidence="5">rRNA-processing protein efg1</fullName>
    </alternativeName>
</protein>
<evidence type="ECO:0000256" key="1">
    <source>
        <dbReference type="ARBA" id="ARBA00002773"/>
    </source>
</evidence>
<comment type="caution">
    <text evidence="11">The sequence shown here is derived from an EMBL/GenBank/DDBJ whole genome shotgun (WGS) entry which is preliminary data.</text>
</comment>
<feature type="region of interest" description="Disordered" evidence="10">
    <location>
        <begin position="165"/>
        <end position="217"/>
    </location>
</feature>
<gene>
    <name evidence="11" type="ORF">K490DRAFT_21624</name>
</gene>
<evidence type="ECO:0000256" key="7">
    <source>
        <dbReference type="ARBA" id="ARBA00023054"/>
    </source>
</evidence>
<comment type="function">
    <text evidence="1">Involved in rRNA processing.</text>
</comment>
<name>A0A9P4I2C3_9PEZI</name>
<feature type="compositionally biased region" description="Acidic residues" evidence="10">
    <location>
        <begin position="203"/>
        <end position="217"/>
    </location>
</feature>
<dbReference type="PANTHER" id="PTHR33911:SF1">
    <property type="entry name" value="RRNA-PROCESSING PROTEIN EFG1"/>
    <property type="match status" value="1"/>
</dbReference>
<dbReference type="GO" id="GO:0005730">
    <property type="term" value="C:nucleolus"/>
    <property type="evidence" value="ECO:0007669"/>
    <property type="project" value="UniProtKB-SubCell"/>
</dbReference>
<feature type="coiled-coil region" evidence="9">
    <location>
        <begin position="2"/>
        <end position="92"/>
    </location>
</feature>
<proteinExistence type="inferred from homology"/>
<dbReference type="PANTHER" id="PTHR33911">
    <property type="entry name" value="RRNA-PROCESSING PROTEIN EFG1"/>
    <property type="match status" value="1"/>
</dbReference>
<evidence type="ECO:0000256" key="10">
    <source>
        <dbReference type="SAM" id="MobiDB-lite"/>
    </source>
</evidence>
<evidence type="ECO:0000256" key="3">
    <source>
        <dbReference type="ARBA" id="ARBA00006916"/>
    </source>
</evidence>
<evidence type="ECO:0000313" key="11">
    <source>
        <dbReference type="EMBL" id="KAF2092324.1"/>
    </source>
</evidence>
<dbReference type="InterPro" id="IPR050786">
    <property type="entry name" value="EFG1_rRNA-proc"/>
</dbReference>
<comment type="subcellular location">
    <subcellularLocation>
        <location evidence="2">Nucleus</location>
        <location evidence="2">Nucleolus</location>
    </subcellularLocation>
</comment>
<feature type="non-terminal residue" evidence="11">
    <location>
        <position position="1"/>
    </location>
</feature>
<keyword evidence="6" id="KW-0698">rRNA processing</keyword>
<evidence type="ECO:0000256" key="9">
    <source>
        <dbReference type="SAM" id="Coils"/>
    </source>
</evidence>
<dbReference type="InterPro" id="IPR019310">
    <property type="entry name" value="Efg1"/>
</dbReference>
<dbReference type="Proteomes" id="UP000799776">
    <property type="component" value="Unassembled WGS sequence"/>
</dbReference>
<feature type="compositionally biased region" description="Basic and acidic residues" evidence="10">
    <location>
        <begin position="175"/>
        <end position="188"/>
    </location>
</feature>
<evidence type="ECO:0000256" key="4">
    <source>
        <dbReference type="ARBA" id="ARBA00018689"/>
    </source>
</evidence>
<evidence type="ECO:0000256" key="2">
    <source>
        <dbReference type="ARBA" id="ARBA00004604"/>
    </source>
</evidence>
<organism evidence="11 12">
    <name type="scientific">Saccharata proteae CBS 121410</name>
    <dbReference type="NCBI Taxonomy" id="1314787"/>
    <lineage>
        <taxon>Eukaryota</taxon>
        <taxon>Fungi</taxon>
        <taxon>Dikarya</taxon>
        <taxon>Ascomycota</taxon>
        <taxon>Pezizomycotina</taxon>
        <taxon>Dothideomycetes</taxon>
        <taxon>Dothideomycetes incertae sedis</taxon>
        <taxon>Botryosphaeriales</taxon>
        <taxon>Saccharataceae</taxon>
        <taxon>Saccharata</taxon>
    </lineage>
</organism>
<evidence type="ECO:0000256" key="5">
    <source>
        <dbReference type="ARBA" id="ARBA00019827"/>
    </source>
</evidence>
<evidence type="ECO:0000256" key="6">
    <source>
        <dbReference type="ARBA" id="ARBA00022552"/>
    </source>
</evidence>
<keyword evidence="12" id="KW-1185">Reference proteome</keyword>
<evidence type="ECO:0000313" key="12">
    <source>
        <dbReference type="Proteomes" id="UP000799776"/>
    </source>
</evidence>
<dbReference type="OrthoDB" id="47732at2759"/>
<keyword evidence="7 9" id="KW-0175">Coiled coil</keyword>
<dbReference type="AlphaFoldDB" id="A0A9P4I2C3"/>
<sequence length="217" mass="25009">AVNATKTRIRDLKRQLAKAADMPANMRNTKERELAACEHELAIAQGEQIKQKMIPKYHMVRFFERQKATRILRKAERKLKENTDTEQQTELKEAKHIAEVDLNYTLFYPLIRPYVSLYSTKKDEEGTSKGITRLGGDKIMWELVEKKMRDGTMDALRNGLEYREGVALPQEGVDEAPKPKADKATKKDQQKKHVQKPQGSKDPDEEMGEESDDGFFE</sequence>
<dbReference type="EMBL" id="ML978711">
    <property type="protein sequence ID" value="KAF2092324.1"/>
    <property type="molecule type" value="Genomic_DNA"/>
</dbReference>
<evidence type="ECO:0000256" key="8">
    <source>
        <dbReference type="ARBA" id="ARBA00023242"/>
    </source>
</evidence>
<feature type="non-terminal residue" evidence="11">
    <location>
        <position position="217"/>
    </location>
</feature>
<dbReference type="GO" id="GO:0000462">
    <property type="term" value="P:maturation of SSU-rRNA from tricistronic rRNA transcript (SSU-rRNA, 5.8S rRNA, LSU-rRNA)"/>
    <property type="evidence" value="ECO:0007669"/>
    <property type="project" value="TreeGrafter"/>
</dbReference>
<keyword evidence="8" id="KW-0539">Nucleus</keyword>